<feature type="transmembrane region" description="Helical" evidence="5">
    <location>
        <begin position="310"/>
        <end position="336"/>
    </location>
</feature>
<feature type="transmembrane region" description="Helical" evidence="5">
    <location>
        <begin position="356"/>
        <end position="383"/>
    </location>
</feature>
<protein>
    <recommendedName>
        <fullName evidence="5">Probable membrane transporter protein</fullName>
    </recommendedName>
</protein>
<dbReference type="InterPro" id="IPR002781">
    <property type="entry name" value="TM_pro_TauE-like"/>
</dbReference>
<dbReference type="EMBL" id="FWZU01000002">
    <property type="protein sequence ID" value="SMF07303.1"/>
    <property type="molecule type" value="Genomic_DNA"/>
</dbReference>
<feature type="transmembrane region" description="Helical" evidence="5">
    <location>
        <begin position="404"/>
        <end position="421"/>
    </location>
</feature>
<dbReference type="RefSeq" id="WP_085100731.1">
    <property type="nucleotide sequence ID" value="NZ_FWZU01000002.1"/>
</dbReference>
<feature type="transmembrane region" description="Helical" evidence="5">
    <location>
        <begin position="154"/>
        <end position="172"/>
    </location>
</feature>
<dbReference type="GO" id="GO:0005886">
    <property type="term" value="C:plasma membrane"/>
    <property type="evidence" value="ECO:0007669"/>
    <property type="project" value="UniProtKB-SubCell"/>
</dbReference>
<evidence type="ECO:0000256" key="2">
    <source>
        <dbReference type="ARBA" id="ARBA00022692"/>
    </source>
</evidence>
<keyword evidence="4 5" id="KW-0472">Membrane</keyword>
<evidence type="ECO:0000256" key="1">
    <source>
        <dbReference type="ARBA" id="ARBA00004141"/>
    </source>
</evidence>
<dbReference type="InterPro" id="IPR051598">
    <property type="entry name" value="TSUP/Inactive_protease-like"/>
</dbReference>
<feature type="transmembrane region" description="Helical" evidence="5">
    <location>
        <begin position="447"/>
        <end position="470"/>
    </location>
</feature>
<dbReference type="PANTHER" id="PTHR43701">
    <property type="entry name" value="MEMBRANE TRANSPORTER PROTEIN MJ0441-RELATED"/>
    <property type="match status" value="1"/>
</dbReference>
<comment type="similarity">
    <text evidence="5">Belongs to the 4-toluene sulfonate uptake permease (TSUP) (TC 2.A.102) family.</text>
</comment>
<gene>
    <name evidence="6" type="ORF">SAMN06295933_1552</name>
</gene>
<name>A0A1X7D1Z0_9BACT</name>
<dbReference type="OrthoDB" id="5449594at2"/>
<dbReference type="Pfam" id="PF01925">
    <property type="entry name" value="TauE"/>
    <property type="match status" value="2"/>
</dbReference>
<dbReference type="PANTHER" id="PTHR43701:SF12">
    <property type="entry name" value="MEMBRANE TRANSPORTER PROTEIN YTNM-RELATED"/>
    <property type="match status" value="1"/>
</dbReference>
<dbReference type="Proteomes" id="UP000192906">
    <property type="component" value="Unassembled WGS sequence"/>
</dbReference>
<keyword evidence="3 5" id="KW-1133">Transmembrane helix</keyword>
<evidence type="ECO:0000256" key="5">
    <source>
        <dbReference type="RuleBase" id="RU363041"/>
    </source>
</evidence>
<evidence type="ECO:0000313" key="6">
    <source>
        <dbReference type="EMBL" id="SMF07303.1"/>
    </source>
</evidence>
<comment type="subcellular location">
    <subcellularLocation>
        <location evidence="5">Cell membrane</location>
        <topology evidence="5">Multi-pass membrane protein</topology>
    </subcellularLocation>
    <subcellularLocation>
        <location evidence="1">Membrane</location>
        <topology evidence="1">Multi-pass membrane protein</topology>
    </subcellularLocation>
</comment>
<accession>A0A1X7D1Z0</accession>
<feature type="transmembrane region" description="Helical" evidence="5">
    <location>
        <begin position="74"/>
        <end position="92"/>
    </location>
</feature>
<evidence type="ECO:0000313" key="7">
    <source>
        <dbReference type="Proteomes" id="UP000192906"/>
    </source>
</evidence>
<proteinExistence type="inferred from homology"/>
<dbReference type="STRING" id="1519643.SAMN06295933_1552"/>
<keyword evidence="5" id="KW-1003">Cell membrane</keyword>
<dbReference type="AlphaFoldDB" id="A0A1X7D1Z0"/>
<organism evidence="6 7">
    <name type="scientific">Desulfovibrio gilichinskyi</name>
    <dbReference type="NCBI Taxonomy" id="1519643"/>
    <lineage>
        <taxon>Bacteria</taxon>
        <taxon>Pseudomonadati</taxon>
        <taxon>Thermodesulfobacteriota</taxon>
        <taxon>Desulfovibrionia</taxon>
        <taxon>Desulfovibrionales</taxon>
        <taxon>Desulfovibrionaceae</taxon>
        <taxon>Desulfovibrio</taxon>
    </lineage>
</organism>
<keyword evidence="7" id="KW-1185">Reference proteome</keyword>
<reference evidence="7" key="1">
    <citation type="submission" date="2017-04" db="EMBL/GenBank/DDBJ databases">
        <authorList>
            <person name="Varghese N."/>
            <person name="Submissions S."/>
        </authorList>
    </citation>
    <scope>NUCLEOTIDE SEQUENCE [LARGE SCALE GENOMIC DNA]</scope>
    <source>
        <strain evidence="7">K3S</strain>
    </source>
</reference>
<keyword evidence="2 5" id="KW-0812">Transmembrane</keyword>
<feature type="transmembrane region" description="Helical" evidence="5">
    <location>
        <begin position="121"/>
        <end position="142"/>
    </location>
</feature>
<evidence type="ECO:0000256" key="4">
    <source>
        <dbReference type="ARBA" id="ARBA00023136"/>
    </source>
</evidence>
<sequence length="483" mass="51676">MKYISDKHLFILSFTLLTLLIPIIGNCEDILKVPAIIGNTNNPYILPDGEGPGFLISAAIGLVAGMLSSSIGAGGGLIVVPALMSAGISGIYAVGSEMFRLFLFSTIEAVRMGFNKRINYPFAAISAVGTTLGGIAGFKLSTSVFLADPAGNDVFISSMIIIWLIIYTFIIVPDFRDAARKYALAMLRKQNADKEKSGGVQMNPAKGESKQVATEEGVFAANPATNKDEATDKNKDKSVLISFPDEEPWEIARTIRTMKFPPYLKFPGTVKDETDELNLASTDTDPKEAAKEITDLADEKPYSKIPVIPALLIAIVGGFFMALTGSGGIILSFTILTRGFGCVAAMVAGTDLVRLAASSGILTIGAFGLKGFVNIYCMIGLVLGTMTGIHFGGKAIRFIEPYRIKGLISLLVISVILNRVLSLPEELRKAGADIPVNITAALDQSGLYIMIIGMSIFCSWLFYSLLADIFKIIRPAKKEGAAK</sequence>
<evidence type="ECO:0000256" key="3">
    <source>
        <dbReference type="ARBA" id="ARBA00022989"/>
    </source>
</evidence>